<gene>
    <name evidence="1" type="ORF">B5M42_13285</name>
</gene>
<evidence type="ECO:0000313" key="1">
    <source>
        <dbReference type="EMBL" id="TFE87138.1"/>
    </source>
</evidence>
<evidence type="ECO:0008006" key="3">
    <source>
        <dbReference type="Google" id="ProtNLM"/>
    </source>
</evidence>
<dbReference type="Proteomes" id="UP000298246">
    <property type="component" value="Unassembled WGS sequence"/>
</dbReference>
<dbReference type="PANTHER" id="PTHR40050:SF1">
    <property type="entry name" value="INNER SPORE COAT PROTEIN H"/>
    <property type="match status" value="1"/>
</dbReference>
<dbReference type="InterPro" id="IPR014867">
    <property type="entry name" value="Spore_coat_CotH_CotH2/3/7"/>
</dbReference>
<proteinExistence type="predicted"/>
<dbReference type="OrthoDB" id="3235126at2"/>
<dbReference type="EMBL" id="MYFO01000015">
    <property type="protein sequence ID" value="TFE87138.1"/>
    <property type="molecule type" value="Genomic_DNA"/>
</dbReference>
<sequence length="343" mass="39514">MERSEAERLSSSGRRSQDQFVKATLTAGAIKQHIVMGYRGGHTRYYPKKSYEIRIGNRTIHYNAEYDDPSMLRNALSFQFFEKLGVPSPRTRHVRLVLNGVPLGLYVEIEGVDRSFFSKRRVQARSLLYAVSNKANFRLYDNDGEAKRMLSSGYEVVIGTSKELTQIARFVRSVHTLKQSALLAYLKSHLNIPQYLRWLAGAVCTGNYDGFDQNYALYRTAGSLRYHISPWDYEGTWGRNCYGELDGSDIVRITGYNGLTEKLLAFPVIRREYRRVLTHTLNHSFTLRELEPLISRLHAALLPELSADETRKHSPFVVAGDKEVFLRYIRERRAYLLEKLTTL</sequence>
<reference evidence="1 2" key="1">
    <citation type="submission" date="2017-03" db="EMBL/GenBank/DDBJ databases">
        <title>Isolation of Levoglucosan Utilizing Bacteria.</title>
        <authorList>
            <person name="Arya A.S."/>
        </authorList>
    </citation>
    <scope>NUCLEOTIDE SEQUENCE [LARGE SCALE GENOMIC DNA]</scope>
    <source>
        <strain evidence="1 2">MEC069</strain>
    </source>
</reference>
<protein>
    <recommendedName>
        <fullName evidence="3">Spore coat protein H</fullName>
    </recommendedName>
</protein>
<name>A0A4Y8Q0I7_9BACL</name>
<dbReference type="PANTHER" id="PTHR40050">
    <property type="entry name" value="INNER SPORE COAT PROTEIN H"/>
    <property type="match status" value="1"/>
</dbReference>
<organism evidence="1 2">
    <name type="scientific">Paenibacillus athensensis</name>
    <dbReference type="NCBI Taxonomy" id="1967502"/>
    <lineage>
        <taxon>Bacteria</taxon>
        <taxon>Bacillati</taxon>
        <taxon>Bacillota</taxon>
        <taxon>Bacilli</taxon>
        <taxon>Bacillales</taxon>
        <taxon>Paenibacillaceae</taxon>
        <taxon>Paenibacillus</taxon>
    </lineage>
</organism>
<comment type="caution">
    <text evidence="1">The sequence shown here is derived from an EMBL/GenBank/DDBJ whole genome shotgun (WGS) entry which is preliminary data.</text>
</comment>
<evidence type="ECO:0000313" key="2">
    <source>
        <dbReference type="Proteomes" id="UP000298246"/>
    </source>
</evidence>
<keyword evidence="2" id="KW-1185">Reference proteome</keyword>
<accession>A0A4Y8Q0I7</accession>
<dbReference type="Pfam" id="PF08757">
    <property type="entry name" value="CotH"/>
    <property type="match status" value="1"/>
</dbReference>
<dbReference type="AlphaFoldDB" id="A0A4Y8Q0I7"/>